<accession>A0A517P6E3</accession>
<dbReference type="EMBL" id="CP036265">
    <property type="protein sequence ID" value="QDT14946.1"/>
    <property type="molecule type" value="Genomic_DNA"/>
</dbReference>
<dbReference type="RefSeq" id="WP_145357793.1">
    <property type="nucleotide sequence ID" value="NZ_CP036265.1"/>
</dbReference>
<dbReference type="KEGG" id="acaf:CA12_10260"/>
<keyword evidence="1" id="KW-0732">Signal</keyword>
<evidence type="ECO:0000313" key="2">
    <source>
        <dbReference type="EMBL" id="QDT14946.1"/>
    </source>
</evidence>
<evidence type="ECO:0008006" key="4">
    <source>
        <dbReference type="Google" id="ProtNLM"/>
    </source>
</evidence>
<proteinExistence type="predicted"/>
<gene>
    <name evidence="2" type="ORF">CA12_10260</name>
</gene>
<evidence type="ECO:0000256" key="1">
    <source>
        <dbReference type="SAM" id="SignalP"/>
    </source>
</evidence>
<dbReference type="SUPFAM" id="SSF48452">
    <property type="entry name" value="TPR-like"/>
    <property type="match status" value="1"/>
</dbReference>
<protein>
    <recommendedName>
        <fullName evidence="4">Tetratricopeptide repeat protein</fullName>
    </recommendedName>
</protein>
<dbReference type="InterPro" id="IPR011990">
    <property type="entry name" value="TPR-like_helical_dom_sf"/>
</dbReference>
<dbReference type="OrthoDB" id="251560at2"/>
<dbReference type="Gene3D" id="1.25.40.10">
    <property type="entry name" value="Tetratricopeptide repeat domain"/>
    <property type="match status" value="2"/>
</dbReference>
<organism evidence="2 3">
    <name type="scientific">Alienimonas californiensis</name>
    <dbReference type="NCBI Taxonomy" id="2527989"/>
    <lineage>
        <taxon>Bacteria</taxon>
        <taxon>Pseudomonadati</taxon>
        <taxon>Planctomycetota</taxon>
        <taxon>Planctomycetia</taxon>
        <taxon>Planctomycetales</taxon>
        <taxon>Planctomycetaceae</taxon>
        <taxon>Alienimonas</taxon>
    </lineage>
</organism>
<dbReference type="Proteomes" id="UP000318741">
    <property type="component" value="Chromosome"/>
</dbReference>
<reference evidence="2 3" key="1">
    <citation type="submission" date="2019-02" db="EMBL/GenBank/DDBJ databases">
        <title>Deep-cultivation of Planctomycetes and their phenomic and genomic characterization uncovers novel biology.</title>
        <authorList>
            <person name="Wiegand S."/>
            <person name="Jogler M."/>
            <person name="Boedeker C."/>
            <person name="Pinto D."/>
            <person name="Vollmers J."/>
            <person name="Rivas-Marin E."/>
            <person name="Kohn T."/>
            <person name="Peeters S.H."/>
            <person name="Heuer A."/>
            <person name="Rast P."/>
            <person name="Oberbeckmann S."/>
            <person name="Bunk B."/>
            <person name="Jeske O."/>
            <person name="Meyerdierks A."/>
            <person name="Storesund J.E."/>
            <person name="Kallscheuer N."/>
            <person name="Luecker S."/>
            <person name="Lage O.M."/>
            <person name="Pohl T."/>
            <person name="Merkel B.J."/>
            <person name="Hornburger P."/>
            <person name="Mueller R.-W."/>
            <person name="Bruemmer F."/>
            <person name="Labrenz M."/>
            <person name="Spormann A.M."/>
            <person name="Op den Camp H."/>
            <person name="Overmann J."/>
            <person name="Amann R."/>
            <person name="Jetten M.S.M."/>
            <person name="Mascher T."/>
            <person name="Medema M.H."/>
            <person name="Devos D.P."/>
            <person name="Kaster A.-K."/>
            <person name="Ovreas L."/>
            <person name="Rohde M."/>
            <person name="Galperin M.Y."/>
            <person name="Jogler C."/>
        </authorList>
    </citation>
    <scope>NUCLEOTIDE SEQUENCE [LARGE SCALE GENOMIC DNA]</scope>
    <source>
        <strain evidence="2 3">CA12</strain>
    </source>
</reference>
<feature type="chain" id="PRO_5021863738" description="Tetratricopeptide repeat protein" evidence="1">
    <location>
        <begin position="38"/>
        <end position="357"/>
    </location>
</feature>
<name>A0A517P6E3_9PLAN</name>
<evidence type="ECO:0000313" key="3">
    <source>
        <dbReference type="Proteomes" id="UP000318741"/>
    </source>
</evidence>
<feature type="signal peptide" evidence="1">
    <location>
        <begin position="1"/>
        <end position="37"/>
    </location>
</feature>
<keyword evidence="3" id="KW-1185">Reference proteome</keyword>
<dbReference type="AlphaFoldDB" id="A0A517P6E3"/>
<sequence length="357" mass="37190" precursor="true">MIALPHPAARRSRLAAPRFAAFWGAAAFALVVAPASADSVTPRGKPTIPGTITAGDRAGLTIKPATDPAETVPAAEITEVSWDGEPATMGAARGREGRGDLVGALTVYREAAPEMSKIGPLARADGQFLVARALGKLALNDPARRAEAVAALQQFVKDNPDHFRTDAALRMLVEVQTAANDLEAAAATLEQLKQSPSQEFKTAASVAEGQLALKRNEADAALSAFDSVLQSAEGRAAAEAKIGRAAALTRLNRHDEALTVLDGVLDESAAGDAELRAAAHVGRGESLQATGQTKPAILEYLKVDVLYPGASAAHAESLYHLSRLWPTVGFPERAGEAATKLNANYPNSDWAAKLSAG</sequence>